<gene>
    <name evidence="14" type="ORF">GDO78_023042</name>
</gene>
<evidence type="ECO:0000256" key="10">
    <source>
        <dbReference type="ARBA" id="ARBA00023224"/>
    </source>
</evidence>
<feature type="transmembrane region" description="Helical" evidence="13">
    <location>
        <begin position="47"/>
        <end position="67"/>
    </location>
</feature>
<dbReference type="Gene3D" id="1.20.1070.10">
    <property type="entry name" value="Rhodopsin 7-helix transmembrane proteins"/>
    <property type="match status" value="1"/>
</dbReference>
<protein>
    <recommendedName>
        <fullName evidence="12">Taste receptor type 2</fullName>
    </recommendedName>
</protein>
<proteinExistence type="inferred from homology"/>
<evidence type="ECO:0000256" key="6">
    <source>
        <dbReference type="ARBA" id="ARBA00022989"/>
    </source>
</evidence>
<comment type="similarity">
    <text evidence="2 11">Belongs to the G-protein coupled receptor T2R family.</text>
</comment>
<evidence type="ECO:0000256" key="11">
    <source>
        <dbReference type="RuleBase" id="RU004423"/>
    </source>
</evidence>
<evidence type="ECO:0000256" key="7">
    <source>
        <dbReference type="ARBA" id="ARBA00023040"/>
    </source>
</evidence>
<dbReference type="GO" id="GO:0004930">
    <property type="term" value="F:G protein-coupled receptor activity"/>
    <property type="evidence" value="ECO:0007669"/>
    <property type="project" value="UniProtKB-KW"/>
</dbReference>
<accession>A0A8J6EC45</accession>
<evidence type="ECO:0000256" key="13">
    <source>
        <dbReference type="SAM" id="Phobius"/>
    </source>
</evidence>
<evidence type="ECO:0000256" key="2">
    <source>
        <dbReference type="ARBA" id="ARBA00007376"/>
    </source>
</evidence>
<dbReference type="Pfam" id="PF05296">
    <property type="entry name" value="TAS2R"/>
    <property type="match status" value="1"/>
</dbReference>
<evidence type="ECO:0000256" key="3">
    <source>
        <dbReference type="ARBA" id="ARBA00022480"/>
    </source>
</evidence>
<name>A0A8J6EC45_ELECQ</name>
<keyword evidence="5 12" id="KW-0812">Transmembrane</keyword>
<evidence type="ECO:0000256" key="8">
    <source>
        <dbReference type="ARBA" id="ARBA00023136"/>
    </source>
</evidence>
<evidence type="ECO:0000256" key="4">
    <source>
        <dbReference type="ARBA" id="ARBA00022606"/>
    </source>
</evidence>
<dbReference type="OrthoDB" id="8876749at2759"/>
<keyword evidence="3 12" id="KW-0919">Taste</keyword>
<feature type="transmembrane region" description="Helical" evidence="13">
    <location>
        <begin position="187"/>
        <end position="208"/>
    </location>
</feature>
<keyword evidence="8 12" id="KW-0472">Membrane</keyword>
<sequence length="325" mass="37683">MSWAESTIVYSIASVEIFCGLVVNGFITVTKVQDWWEGRKLKPFDKIFFSLGLCRFLFMCCYIFNLANRAFNLYFYNIKVFNWMFNAVYLFFDFCSLWFAMWLCVLYYIKVVIFKNILLIRMKLRIPELLLYMILSSLFIAFASGFFCAYNFEGNLDIMIPPRNIETNTSIDKQLIYLVPSYFFGHFLPFILVSVSCTFLVEAIFVHIRHLSSSITSFTTPSMDAHFSAIRSVITIEVMTVMNFIVSVLLRFDFYDICNKEVLFLFAVFYPVLHSVALIAGNAKLKKAVIRVLHRIKKCGAAKKSGTKSQENVHVDTTTKQETKI</sequence>
<organism evidence="14 15">
    <name type="scientific">Eleutherodactylus coqui</name>
    <name type="common">Puerto Rican coqui</name>
    <dbReference type="NCBI Taxonomy" id="57060"/>
    <lineage>
        <taxon>Eukaryota</taxon>
        <taxon>Metazoa</taxon>
        <taxon>Chordata</taxon>
        <taxon>Craniata</taxon>
        <taxon>Vertebrata</taxon>
        <taxon>Euteleostomi</taxon>
        <taxon>Amphibia</taxon>
        <taxon>Batrachia</taxon>
        <taxon>Anura</taxon>
        <taxon>Neobatrachia</taxon>
        <taxon>Hyloidea</taxon>
        <taxon>Eleutherodactylidae</taxon>
        <taxon>Eleutherodactylinae</taxon>
        <taxon>Eleutherodactylus</taxon>
        <taxon>Eleutherodactylus</taxon>
    </lineage>
</organism>
<feature type="transmembrane region" description="Helical" evidence="13">
    <location>
        <begin position="6"/>
        <end position="27"/>
    </location>
</feature>
<keyword evidence="10 12" id="KW-0807">Transducer</keyword>
<dbReference type="InterPro" id="IPR007960">
    <property type="entry name" value="TAS2R"/>
</dbReference>
<dbReference type="PANTHER" id="PTHR11394">
    <property type="entry name" value="TASTE RECEPTOR TYPE 2"/>
    <property type="match status" value="1"/>
</dbReference>
<keyword evidence="4 12" id="KW-0716">Sensory transduction</keyword>
<dbReference type="GO" id="GO:0033038">
    <property type="term" value="F:bitter taste receptor activity"/>
    <property type="evidence" value="ECO:0007669"/>
    <property type="project" value="InterPro"/>
</dbReference>
<keyword evidence="9 12" id="KW-0675">Receptor</keyword>
<evidence type="ECO:0000256" key="9">
    <source>
        <dbReference type="ARBA" id="ARBA00023170"/>
    </source>
</evidence>
<keyword evidence="7 12" id="KW-0297">G-protein coupled receptor</keyword>
<dbReference type="GO" id="GO:0016020">
    <property type="term" value="C:membrane"/>
    <property type="evidence" value="ECO:0007669"/>
    <property type="project" value="UniProtKB-SubCell"/>
</dbReference>
<feature type="transmembrane region" description="Helical" evidence="13">
    <location>
        <begin position="229"/>
        <end position="250"/>
    </location>
</feature>
<comment type="caution">
    <text evidence="14">The sequence shown here is derived from an EMBL/GenBank/DDBJ whole genome shotgun (WGS) entry which is preliminary data.</text>
</comment>
<comment type="subcellular location">
    <subcellularLocation>
        <location evidence="1 12">Membrane</location>
        <topology evidence="1 12">Multi-pass membrane protein</topology>
    </subcellularLocation>
</comment>
<evidence type="ECO:0000256" key="12">
    <source>
        <dbReference type="RuleBase" id="RU004424"/>
    </source>
</evidence>
<feature type="transmembrane region" description="Helical" evidence="13">
    <location>
        <begin position="87"/>
        <end position="109"/>
    </location>
</feature>
<dbReference type="SUPFAM" id="SSF81321">
    <property type="entry name" value="Family A G protein-coupled receptor-like"/>
    <property type="match status" value="1"/>
</dbReference>
<dbReference type="PANTHER" id="PTHR11394:SF47">
    <property type="entry name" value="TASTE RECEPTOR TYPE 2 MEMBER 40"/>
    <property type="match status" value="1"/>
</dbReference>
<evidence type="ECO:0000256" key="1">
    <source>
        <dbReference type="ARBA" id="ARBA00004141"/>
    </source>
</evidence>
<keyword evidence="6 13" id="KW-1133">Transmembrane helix</keyword>
<feature type="transmembrane region" description="Helical" evidence="13">
    <location>
        <begin position="262"/>
        <end position="281"/>
    </location>
</feature>
<reference evidence="14" key="1">
    <citation type="thesis" date="2020" institute="ProQuest LLC" country="789 East Eisenhower Parkway, Ann Arbor, MI, USA">
        <title>Comparative Genomics and Chromosome Evolution.</title>
        <authorList>
            <person name="Mudd A.B."/>
        </authorList>
    </citation>
    <scope>NUCLEOTIDE SEQUENCE</scope>
    <source>
        <strain evidence="14">HN-11 Male</strain>
        <tissue evidence="14">Kidney and liver</tissue>
    </source>
</reference>
<evidence type="ECO:0000313" key="14">
    <source>
        <dbReference type="EMBL" id="KAG9462821.1"/>
    </source>
</evidence>
<dbReference type="EMBL" id="WNTK01009322">
    <property type="protein sequence ID" value="KAG9462821.1"/>
    <property type="molecule type" value="Genomic_DNA"/>
</dbReference>
<dbReference type="AlphaFoldDB" id="A0A8J6EC45"/>
<evidence type="ECO:0000313" key="15">
    <source>
        <dbReference type="Proteomes" id="UP000770717"/>
    </source>
</evidence>
<feature type="transmembrane region" description="Helical" evidence="13">
    <location>
        <begin position="129"/>
        <end position="152"/>
    </location>
</feature>
<keyword evidence="15" id="KW-1185">Reference proteome</keyword>
<evidence type="ECO:0000256" key="5">
    <source>
        <dbReference type="ARBA" id="ARBA00022692"/>
    </source>
</evidence>
<dbReference type="Proteomes" id="UP000770717">
    <property type="component" value="Unassembled WGS sequence"/>
</dbReference>